<feature type="domain" description="YbaK/aminoacyl-tRNA synthetase-associated" evidence="5">
    <location>
        <begin position="35"/>
        <end position="147"/>
    </location>
</feature>
<comment type="caution">
    <text evidence="6">The sequence shown here is derived from an EMBL/GenBank/DDBJ whole genome shotgun (WGS) entry which is preliminary data.</text>
</comment>
<evidence type="ECO:0000256" key="2">
    <source>
        <dbReference type="ARBA" id="ARBA00022917"/>
    </source>
</evidence>
<dbReference type="PATRIC" id="fig|796937.3.peg.109"/>
<comment type="similarity">
    <text evidence="1 4">Belongs to the prolyl-tRNA editing family. YbaK/EbsC subfamily.</text>
</comment>
<dbReference type="PANTHER" id="PTHR30411">
    <property type="entry name" value="CYTOPLASMIC PROTEIN"/>
    <property type="match status" value="1"/>
</dbReference>
<dbReference type="EMBL" id="AFZE01000001">
    <property type="protein sequence ID" value="EHL16864.1"/>
    <property type="molecule type" value="Genomic_DNA"/>
</dbReference>
<gene>
    <name evidence="6" type="ORF">HMPREF9629_00106</name>
</gene>
<dbReference type="NCBIfam" id="TIGR00011">
    <property type="entry name" value="YbaK_EbsC"/>
    <property type="match status" value="1"/>
</dbReference>
<protein>
    <recommendedName>
        <fullName evidence="4">Cys-tRNA(Pro)/Cys-tRNA(Cys) deacylase</fullName>
        <ecNumber evidence="4">4.2.-.-</ecNumber>
    </recommendedName>
</protein>
<organism evidence="6 7">
    <name type="scientific">Peptoanaerobacter stomatis</name>
    <dbReference type="NCBI Taxonomy" id="796937"/>
    <lineage>
        <taxon>Bacteria</taxon>
        <taxon>Bacillati</taxon>
        <taxon>Bacillota</taxon>
        <taxon>Clostridia</taxon>
        <taxon>Peptostreptococcales</taxon>
        <taxon>Filifactoraceae</taxon>
        <taxon>Peptoanaerobacter</taxon>
    </lineage>
</organism>
<dbReference type="PANTHER" id="PTHR30411:SF0">
    <property type="entry name" value="CYS-TRNA(PRO)_CYS-TRNA(CYS) DEACYLASE YBAK"/>
    <property type="match status" value="1"/>
</dbReference>
<keyword evidence="2 4" id="KW-0648">Protein biosynthesis</keyword>
<dbReference type="GO" id="GO:0002161">
    <property type="term" value="F:aminoacyl-tRNA deacylase activity"/>
    <property type="evidence" value="ECO:0007669"/>
    <property type="project" value="InterPro"/>
</dbReference>
<proteinExistence type="inferred from homology"/>
<dbReference type="BioCyc" id="EBAC796937-HMP:GMGH-106-MONOMER"/>
<dbReference type="Proteomes" id="UP000006437">
    <property type="component" value="Unassembled WGS sequence"/>
</dbReference>
<dbReference type="InterPro" id="IPR036754">
    <property type="entry name" value="YbaK/aa-tRNA-synt-asso_dom_sf"/>
</dbReference>
<dbReference type="RefSeq" id="WP_009524343.1">
    <property type="nucleotide sequence ID" value="NZ_JH414546.1"/>
</dbReference>
<dbReference type="AlphaFoldDB" id="G9WXL7"/>
<keyword evidence="3 4" id="KW-0456">Lyase</keyword>
<evidence type="ECO:0000313" key="6">
    <source>
        <dbReference type="EMBL" id="EHL16864.1"/>
    </source>
</evidence>
<dbReference type="EC" id="4.2.-.-" evidence="4"/>
<dbReference type="GO" id="GO:0006412">
    <property type="term" value="P:translation"/>
    <property type="evidence" value="ECO:0007669"/>
    <property type="project" value="UniProtKB-KW"/>
</dbReference>
<dbReference type="InterPro" id="IPR004369">
    <property type="entry name" value="Prolyl-tRNA_editing_YbaK/EbsC"/>
</dbReference>
<dbReference type="InterPro" id="IPR007214">
    <property type="entry name" value="YbaK/aa-tRNA-synth-assoc-dom"/>
</dbReference>
<evidence type="ECO:0000256" key="4">
    <source>
        <dbReference type="PIRNR" id="PIRNR006181"/>
    </source>
</evidence>
<evidence type="ECO:0000256" key="1">
    <source>
        <dbReference type="ARBA" id="ARBA00009798"/>
    </source>
</evidence>
<reference evidence="6 7" key="1">
    <citation type="submission" date="2011-08" db="EMBL/GenBank/DDBJ databases">
        <title>The Genome Sequence of Eubacteriaceae bacterium ACC19a.</title>
        <authorList>
            <consortium name="The Broad Institute Genome Sequencing Platform"/>
            <person name="Earl A."/>
            <person name="Ward D."/>
            <person name="Feldgarden M."/>
            <person name="Gevers D."/>
            <person name="Sizova M."/>
            <person name="Hazen A."/>
            <person name="Epstein S."/>
            <person name="Young S.K."/>
            <person name="Zeng Q."/>
            <person name="Gargeya S."/>
            <person name="Fitzgerald M."/>
            <person name="Haas B."/>
            <person name="Abouelleil A."/>
            <person name="Alvarado L."/>
            <person name="Arachchi H.M."/>
            <person name="Berlin A."/>
            <person name="Brown A."/>
            <person name="Chapman S.B."/>
            <person name="Chen Z."/>
            <person name="Dunbar C."/>
            <person name="Freedman E."/>
            <person name="Gearin G."/>
            <person name="Gellesch M."/>
            <person name="Goldberg J."/>
            <person name="Griggs A."/>
            <person name="Gujja S."/>
            <person name="Heiman D."/>
            <person name="Howarth C."/>
            <person name="Larson L."/>
            <person name="Lui A."/>
            <person name="MacDonald P.J.P."/>
            <person name="Montmayeur A."/>
            <person name="Murphy C."/>
            <person name="Neiman D."/>
            <person name="Pearson M."/>
            <person name="Priest M."/>
            <person name="Roberts A."/>
            <person name="Saif S."/>
            <person name="Shea T."/>
            <person name="Shenoy N."/>
            <person name="Sisk P."/>
            <person name="Stolte C."/>
            <person name="Sykes S."/>
            <person name="Wortman J."/>
            <person name="Nusbaum C."/>
            <person name="Birren B."/>
        </authorList>
    </citation>
    <scope>NUCLEOTIDE SEQUENCE [LARGE SCALE GENOMIC DNA]</scope>
    <source>
        <strain evidence="6 7">ACC19a</strain>
    </source>
</reference>
<accession>G9WXL7</accession>
<dbReference type="CDD" id="cd00002">
    <property type="entry name" value="YbaK_deacylase"/>
    <property type="match status" value="1"/>
</dbReference>
<evidence type="ECO:0000256" key="3">
    <source>
        <dbReference type="ARBA" id="ARBA00023239"/>
    </source>
</evidence>
<dbReference type="Gene3D" id="3.90.960.10">
    <property type="entry name" value="YbaK/aminoacyl-tRNA synthetase-associated domain"/>
    <property type="match status" value="1"/>
</dbReference>
<dbReference type="GO" id="GO:0016829">
    <property type="term" value="F:lyase activity"/>
    <property type="evidence" value="ECO:0007669"/>
    <property type="project" value="UniProtKB-KW"/>
</dbReference>
<evidence type="ECO:0000259" key="5">
    <source>
        <dbReference type="Pfam" id="PF04073"/>
    </source>
</evidence>
<dbReference type="PIRSF" id="PIRSF006181">
    <property type="entry name" value="EbsC_YbaK"/>
    <property type="match status" value="1"/>
</dbReference>
<name>G9WXL7_9FIRM</name>
<dbReference type="SUPFAM" id="SSF55826">
    <property type="entry name" value="YbaK/ProRS associated domain"/>
    <property type="match status" value="1"/>
</dbReference>
<dbReference type="HOGENOM" id="CLU_094875_3_0_9"/>
<sequence length="159" mass="17909">MSDKKTNAVRAVENLKIDYEIFKYEVDDEHIDAISVANLIGHDIKYVYKTLVLQGSDKNYYVCVIMGSDELDLKKTAKAFGIKNIAMIPVSDINKITGYIRGGCSPIGMKKRFKTLIDVKAQSLEYIIVSAGQRGMQIKLDVNKLREIVDAKFEDVVKN</sequence>
<dbReference type="Pfam" id="PF04073">
    <property type="entry name" value="tRNA_edit"/>
    <property type="match status" value="1"/>
</dbReference>
<evidence type="ECO:0000313" key="7">
    <source>
        <dbReference type="Proteomes" id="UP000006437"/>
    </source>
</evidence>